<organism evidence="1">
    <name type="scientific">Desulfitobacterium hafniense</name>
    <name type="common">Desulfitobacterium frappieri</name>
    <dbReference type="NCBI Taxonomy" id="49338"/>
    <lineage>
        <taxon>Bacteria</taxon>
        <taxon>Bacillati</taxon>
        <taxon>Bacillota</taxon>
        <taxon>Clostridia</taxon>
        <taxon>Eubacteriales</taxon>
        <taxon>Desulfitobacteriaceae</taxon>
        <taxon>Desulfitobacterium</taxon>
    </lineage>
</organism>
<name>A0A098AUY4_DESHA</name>
<protein>
    <submittedName>
        <fullName evidence="1">Uncharacterized protein</fullName>
    </submittedName>
</protein>
<accession>A0A098AUY4</accession>
<sequence>MFRQVIAPHIVDRFVLDANGKLLGSYRASVGDVYPTVDDAPYEVGDVLWVKETFAKGKIVYGEDSNGTTHPYISQCADDIGYVPKEYALRHEIGIDDVVWSPSAHMPRKAARIFLRVTDVRPERLWDITESDAYKEGVSANRLIDNTQKSNKWCRYSAIVAGLKDEKRPTTATHTGAYAMHWDALNTKRGHPFSLNDWVWVYQFERIKHSQSIAKAQGFTSLGAYVDNQIKQHGSWDPEEVRDENTRDD</sequence>
<dbReference type="EMBL" id="LK996027">
    <property type="protein sequence ID" value="CDV96383.1"/>
    <property type="molecule type" value="Genomic_DNA"/>
</dbReference>
<dbReference type="PATRIC" id="fig|49338.4.peg.5797"/>
<gene>
    <name evidence="1" type="ORF">DPCES_5385</name>
</gene>
<evidence type="ECO:0000313" key="1">
    <source>
        <dbReference type="EMBL" id="CDV96383.1"/>
    </source>
</evidence>
<proteinExistence type="predicted"/>
<reference evidence="1" key="1">
    <citation type="submission" date="2014-07" db="EMBL/GenBank/DDBJ databases">
        <authorList>
            <person name="Hornung V.Bastian."/>
        </authorList>
    </citation>
    <scope>NUCLEOTIDE SEQUENCE</scope>
    <source>
        <strain evidence="1">PCE-S</strain>
    </source>
</reference>
<dbReference type="AlphaFoldDB" id="A0A098AUY4"/>
<dbReference type="RefSeq" id="WP_208926881.1">
    <property type="nucleotide sequence ID" value="NZ_LK996027.1"/>
</dbReference>